<dbReference type="AlphaFoldDB" id="A0AAD3DCG1"/>
<evidence type="ECO:0000259" key="1">
    <source>
        <dbReference type="Pfam" id="PF03457"/>
    </source>
</evidence>
<keyword evidence="3" id="KW-1185">Reference proteome</keyword>
<dbReference type="PANTHER" id="PTHR33418">
    <property type="entry name" value="HELICASE-ASSOCIATED"/>
    <property type="match status" value="1"/>
</dbReference>
<proteinExistence type="predicted"/>
<comment type="caution">
    <text evidence="2">The sequence shown here is derived from an EMBL/GenBank/DDBJ whole genome shotgun (WGS) entry which is preliminary data.</text>
</comment>
<dbReference type="Gene3D" id="6.10.140.530">
    <property type="match status" value="3"/>
</dbReference>
<gene>
    <name evidence="2" type="ORF">CTEN210_18334</name>
</gene>
<dbReference type="Proteomes" id="UP001054902">
    <property type="component" value="Unassembled WGS sequence"/>
</dbReference>
<feature type="domain" description="Helicase-associated" evidence="1">
    <location>
        <begin position="62"/>
        <end position="121"/>
    </location>
</feature>
<dbReference type="EMBL" id="BLLK01000075">
    <property type="protein sequence ID" value="GFH61858.1"/>
    <property type="molecule type" value="Genomic_DNA"/>
</dbReference>
<dbReference type="InterPro" id="IPR005114">
    <property type="entry name" value="Helicase_assoc"/>
</dbReference>
<dbReference type="Pfam" id="PF03457">
    <property type="entry name" value="HA"/>
    <property type="match status" value="3"/>
</dbReference>
<dbReference type="PANTHER" id="PTHR33418:SF1">
    <property type="entry name" value="HELICASE-ASSOCIATED DOMAIN-CONTAINING PROTEIN"/>
    <property type="match status" value="1"/>
</dbReference>
<evidence type="ECO:0000313" key="2">
    <source>
        <dbReference type="EMBL" id="GFH61858.1"/>
    </source>
</evidence>
<feature type="domain" description="Helicase-associated" evidence="1">
    <location>
        <begin position="129"/>
        <end position="187"/>
    </location>
</feature>
<organism evidence="2 3">
    <name type="scientific">Chaetoceros tenuissimus</name>
    <dbReference type="NCBI Taxonomy" id="426638"/>
    <lineage>
        <taxon>Eukaryota</taxon>
        <taxon>Sar</taxon>
        <taxon>Stramenopiles</taxon>
        <taxon>Ochrophyta</taxon>
        <taxon>Bacillariophyta</taxon>
        <taxon>Coscinodiscophyceae</taxon>
        <taxon>Chaetocerotophycidae</taxon>
        <taxon>Chaetocerotales</taxon>
        <taxon>Chaetocerotaceae</taxon>
        <taxon>Chaetoceros</taxon>
    </lineage>
</organism>
<sequence length="382" mass="45473">MNNNEDQVNDNSVRRLLEDFKEFKDRHTTTPYKNKNHVPQNDTGPIFLEIATRFGKTFYESVTWLNKLEELYEYKKVNGNCNVRYDKDDVTLVNWVQTQRSEYKQFSMSEERINMLNSIGFNWNETKNNSWFMRFEELKQYKLQYGDCNVKSDEKKKLMEWVRKQRYRYKHSKMSEERISMLNSIGFSWTKTKKWHDHFEALKQYKLQYGDCNVPPRMKYDGVVHSPGTYQLGSWLRYQRDQYKKMLKGLPNHLTKDRIDLLESIGFNQKGQKGTPTYIDTAQVEPTTTNTEDPEELKGDVSCNKQITTLEASCEEETDKMYNANEGYDVEKPCLSLQEKIQVLCKLSIMFQEQKHAAHVEIRKRKHENDIPLKVSKQKANY</sequence>
<name>A0AAD3DCG1_9STRA</name>
<protein>
    <recommendedName>
        <fullName evidence="1">Helicase-associated domain-containing protein</fullName>
    </recommendedName>
</protein>
<evidence type="ECO:0000313" key="3">
    <source>
        <dbReference type="Proteomes" id="UP001054902"/>
    </source>
</evidence>
<accession>A0AAD3DCG1</accession>
<reference evidence="2 3" key="1">
    <citation type="journal article" date="2021" name="Sci. Rep.">
        <title>The genome of the diatom Chaetoceros tenuissimus carries an ancient integrated fragment of an extant virus.</title>
        <authorList>
            <person name="Hongo Y."/>
            <person name="Kimura K."/>
            <person name="Takaki Y."/>
            <person name="Yoshida Y."/>
            <person name="Baba S."/>
            <person name="Kobayashi G."/>
            <person name="Nagasaki K."/>
            <person name="Hano T."/>
            <person name="Tomaru Y."/>
        </authorList>
    </citation>
    <scope>NUCLEOTIDE SEQUENCE [LARGE SCALE GENOMIC DNA]</scope>
    <source>
        <strain evidence="2 3">NIES-3715</strain>
    </source>
</reference>
<feature type="domain" description="Helicase-associated" evidence="1">
    <location>
        <begin position="192"/>
        <end position="267"/>
    </location>
</feature>